<dbReference type="EMBL" id="LN483071">
    <property type="protein sequence ID" value="CEA09244.1"/>
    <property type="molecule type" value="Genomic_DNA"/>
</dbReference>
<gene>
    <name evidence="2" type="ORF">BN1051_02611</name>
</gene>
<dbReference type="AlphaFoldDB" id="A0A078MSK9"/>
<dbReference type="InterPro" id="IPR000836">
    <property type="entry name" value="PRTase_dom"/>
</dbReference>
<dbReference type="Gene3D" id="3.30.1310.20">
    <property type="entry name" value="PRTase-like"/>
    <property type="match status" value="1"/>
</dbReference>
<dbReference type="SUPFAM" id="SSF53271">
    <property type="entry name" value="PRTase-like"/>
    <property type="match status" value="1"/>
</dbReference>
<dbReference type="CDD" id="cd06223">
    <property type="entry name" value="PRTases_typeI"/>
    <property type="match status" value="1"/>
</dbReference>
<name>A0A078MSK9_9MICC</name>
<accession>A0A078MSK9</accession>
<dbReference type="Pfam" id="PF00156">
    <property type="entry name" value="Pribosyltran"/>
    <property type="match status" value="1"/>
</dbReference>
<evidence type="ECO:0000259" key="1">
    <source>
        <dbReference type="Pfam" id="PF00156"/>
    </source>
</evidence>
<dbReference type="InterPro" id="IPR029057">
    <property type="entry name" value="PRTase-like"/>
</dbReference>
<keyword evidence="2" id="KW-0808">Transferase</keyword>
<evidence type="ECO:0000313" key="2">
    <source>
        <dbReference type="EMBL" id="CEA09244.1"/>
    </source>
</evidence>
<dbReference type="Gene3D" id="3.40.50.2020">
    <property type="match status" value="1"/>
</dbReference>
<dbReference type="PATRIC" id="fig|1461584.3.peg.2584"/>
<proteinExistence type="predicted"/>
<sequence>MVDGTQRYRDRYDAGRQLAAALQSWRGTPGLLLLGLPRGGVPVAAEAAAGLDAPLDVLLVRKIGHPAQPELAVGALAGVAGELVQAVNADVYRGWEAREGAARAAAGFEAAAAAEERELRRRQELYRRGREPLALEGRTVLLVDDGLATGASMRAALLAARAAGAHRLIAAAPVSCGPAAAAVGGLADDVVVPYQPPRLAAVGMAYGRFPQTTDAEVTGLLAG</sequence>
<reference evidence="2" key="1">
    <citation type="submission" date="2014-07" db="EMBL/GenBank/DDBJ databases">
        <authorList>
            <person name="Urmite Genomes Urmite Genomes"/>
        </authorList>
    </citation>
    <scope>NUCLEOTIDE SEQUENCE</scope>
    <source>
        <strain evidence="2">11W110_air</strain>
    </source>
</reference>
<protein>
    <submittedName>
        <fullName evidence="2">Putative phosphoribosyl transferasec/MT0597</fullName>
    </submittedName>
</protein>
<feature type="domain" description="Phosphoribosyltransferase" evidence="1">
    <location>
        <begin position="31"/>
        <end position="174"/>
    </location>
</feature>
<dbReference type="GO" id="GO:0016740">
    <property type="term" value="F:transferase activity"/>
    <property type="evidence" value="ECO:0007669"/>
    <property type="project" value="UniProtKB-KW"/>
</dbReference>
<organism evidence="2">
    <name type="scientific">Arthrobacter saudimassiliensis</name>
    <dbReference type="NCBI Taxonomy" id="1461584"/>
    <lineage>
        <taxon>Bacteria</taxon>
        <taxon>Bacillati</taxon>
        <taxon>Actinomycetota</taxon>
        <taxon>Actinomycetes</taxon>
        <taxon>Micrococcales</taxon>
        <taxon>Micrococcaceae</taxon>
        <taxon>Arthrobacter</taxon>
    </lineage>
</organism>